<reference evidence="1" key="1">
    <citation type="submission" date="2019-04" db="EMBL/GenBank/DDBJ databases">
        <title>Microbes associate with the intestines of laboratory mice.</title>
        <authorList>
            <person name="Navarre W."/>
            <person name="Wong E."/>
            <person name="Huang K."/>
            <person name="Tropini C."/>
            <person name="Ng K."/>
            <person name="Yu B."/>
        </authorList>
    </citation>
    <scope>NUCLEOTIDE SEQUENCE</scope>
    <source>
        <strain evidence="1">NM04_E33</strain>
    </source>
</reference>
<keyword evidence="2" id="KW-1185">Reference proteome</keyword>
<accession>A0AC61RD43</accession>
<protein>
    <submittedName>
        <fullName evidence="1">Uncharacterized protein</fullName>
    </submittedName>
</protein>
<organism evidence="1 2">
    <name type="scientific">Lepagella muris</name>
    <dbReference type="NCBI Taxonomy" id="3032870"/>
    <lineage>
        <taxon>Bacteria</taxon>
        <taxon>Pseudomonadati</taxon>
        <taxon>Bacteroidota</taxon>
        <taxon>Bacteroidia</taxon>
        <taxon>Bacteroidales</taxon>
        <taxon>Muribaculaceae</taxon>
        <taxon>Lepagella</taxon>
    </lineage>
</organism>
<dbReference type="Proteomes" id="UP000306319">
    <property type="component" value="Unassembled WGS sequence"/>
</dbReference>
<gene>
    <name evidence="1" type="ORF">E5331_14910</name>
</gene>
<evidence type="ECO:0000313" key="2">
    <source>
        <dbReference type="Proteomes" id="UP000306319"/>
    </source>
</evidence>
<dbReference type="EMBL" id="SRYB01000026">
    <property type="protein sequence ID" value="TGY77355.1"/>
    <property type="molecule type" value="Genomic_DNA"/>
</dbReference>
<proteinExistence type="predicted"/>
<comment type="caution">
    <text evidence="1">The sequence shown here is derived from an EMBL/GenBank/DDBJ whole genome shotgun (WGS) entry which is preliminary data.</text>
</comment>
<name>A0AC61RD43_9BACT</name>
<sequence length="174" mass="20223">MSYNLRKANALFCCVLISAIAFIFSSCSDDDPVVRTESDLVGVWTNSPDHYLYIKSDTKIYSLYLQEYEGETVGMIEPDGYVYEPAYNFIVYMDRNSEPDVYQLISLDEDEMVWCWVDNLMDEKYEDMSKTEILGQLIMEADKGFTLDMSKTVTYKRVPDEEFQAMLDKFGLEI</sequence>
<evidence type="ECO:0000313" key="1">
    <source>
        <dbReference type="EMBL" id="TGY77355.1"/>
    </source>
</evidence>